<evidence type="ECO:0000313" key="2">
    <source>
        <dbReference type="Proteomes" id="UP001234297"/>
    </source>
</evidence>
<dbReference type="Proteomes" id="UP001234297">
    <property type="component" value="Chromosome 1"/>
</dbReference>
<dbReference type="EMBL" id="CM056809">
    <property type="protein sequence ID" value="KAJ8649460.1"/>
    <property type="molecule type" value="Genomic_DNA"/>
</dbReference>
<comment type="caution">
    <text evidence="1">The sequence shown here is derived from an EMBL/GenBank/DDBJ whole genome shotgun (WGS) entry which is preliminary data.</text>
</comment>
<proteinExistence type="predicted"/>
<keyword evidence="2" id="KW-1185">Reference proteome</keyword>
<sequence>MKDKDIQRSAAPTPIELQDSSPSKIENEDLMPEPEEHVKSQASMGPTIAKETSAYTSSKVGINDNTNDDLMDTTQYQPDPLPNSITKPTIQHEHTSSTSMPSTSPPMECILPPLTQTHSLGITSMPDTIAQPSPSSVSHVASFPNQLLRDITMGNSLPSKPLADCRGLAMEPGGIYPRPVLHSLGNRHASRPSPPTLLIASRTTALGTDPHAPFHFPTFEYPGDCCFQLTKAGNDTWLLKDPSHPPTNLYPGNHMLFKKRHKPLHPKYRDKCSIPKLLASEWVHNVGPAGFLRGTESQLQPVISYDFKPPHPKL</sequence>
<reference evidence="1 2" key="1">
    <citation type="journal article" date="2022" name="Hortic Res">
        <title>A haplotype resolved chromosomal level avocado genome allows analysis of novel avocado genes.</title>
        <authorList>
            <person name="Nath O."/>
            <person name="Fletcher S.J."/>
            <person name="Hayward A."/>
            <person name="Shaw L.M."/>
            <person name="Masouleh A.K."/>
            <person name="Furtado A."/>
            <person name="Henry R.J."/>
            <person name="Mitter N."/>
        </authorList>
    </citation>
    <scope>NUCLEOTIDE SEQUENCE [LARGE SCALE GENOMIC DNA]</scope>
    <source>
        <strain evidence="2">cv. Hass</strain>
    </source>
</reference>
<protein>
    <submittedName>
        <fullName evidence="1">Uncharacterized protein</fullName>
    </submittedName>
</protein>
<accession>A0ACC2MVK3</accession>
<name>A0ACC2MVK3_PERAE</name>
<gene>
    <name evidence="1" type="ORF">MRB53_002483</name>
</gene>
<evidence type="ECO:0000313" key="1">
    <source>
        <dbReference type="EMBL" id="KAJ8649460.1"/>
    </source>
</evidence>
<organism evidence="1 2">
    <name type="scientific">Persea americana</name>
    <name type="common">Avocado</name>
    <dbReference type="NCBI Taxonomy" id="3435"/>
    <lineage>
        <taxon>Eukaryota</taxon>
        <taxon>Viridiplantae</taxon>
        <taxon>Streptophyta</taxon>
        <taxon>Embryophyta</taxon>
        <taxon>Tracheophyta</taxon>
        <taxon>Spermatophyta</taxon>
        <taxon>Magnoliopsida</taxon>
        <taxon>Magnoliidae</taxon>
        <taxon>Laurales</taxon>
        <taxon>Lauraceae</taxon>
        <taxon>Persea</taxon>
    </lineage>
</organism>